<name>A0A832DMB2_9BACT</name>
<comment type="subcellular location">
    <subcellularLocation>
        <location evidence="1">Cell membrane</location>
        <topology evidence="1">Multi-pass membrane protein</topology>
    </subcellularLocation>
</comment>
<dbReference type="GO" id="GO:0005886">
    <property type="term" value="C:plasma membrane"/>
    <property type="evidence" value="ECO:0007669"/>
    <property type="project" value="UniProtKB-SubCell"/>
</dbReference>
<evidence type="ECO:0000256" key="4">
    <source>
        <dbReference type="ARBA" id="ARBA00022692"/>
    </source>
</evidence>
<keyword evidence="7 9" id="KW-0472">Membrane</keyword>
<feature type="transmembrane region" description="Helical" evidence="9">
    <location>
        <begin position="216"/>
        <end position="237"/>
    </location>
</feature>
<reference evidence="10" key="1">
    <citation type="journal article" date="2020" name="mSystems">
        <title>Genome- and Community-Level Interaction Insights into Carbon Utilization and Element Cycling Functions of Hydrothermarchaeota in Hydrothermal Sediment.</title>
        <authorList>
            <person name="Zhou Z."/>
            <person name="Liu Y."/>
            <person name="Xu W."/>
            <person name="Pan J."/>
            <person name="Luo Z.H."/>
            <person name="Li M."/>
        </authorList>
    </citation>
    <scope>NUCLEOTIDE SEQUENCE [LARGE SCALE GENOMIC DNA]</scope>
    <source>
        <strain evidence="10">SpSt-500</strain>
    </source>
</reference>
<gene>
    <name evidence="10" type="ORF">ENS56_05270</name>
</gene>
<sequence>MIVKRNFSPLKVWSYIKGPVILSIVWSFVVWLIARNISVEKFSINFSVIGILGTALAIFIAFRNNSSYSRWWEARTAWSSILASCRTFARLIITFTDSHSHQTNYVKERSESFKKEMIYKIIAWANSLRMELRKQDEWQSIQSYLTDEEAMQLKSKQNKPNFIKMLIGQRIYKAMADGTLGGFDSFQLEGQLLALANAQSTSERIKHTPLPKQYDYFTRMFVLLFIVLLPLGLINFFNQSETSWLLIPFSVLISAVFVIMERTGAANENPFENLVTDVPLTSICNKIERDLLEMLGSENLPPKLEAENGYLY</sequence>
<evidence type="ECO:0000313" key="10">
    <source>
        <dbReference type="EMBL" id="HGT47421.1"/>
    </source>
</evidence>
<evidence type="ECO:0000256" key="8">
    <source>
        <dbReference type="ARBA" id="ARBA00034708"/>
    </source>
</evidence>
<accession>A0A832DMB2</accession>
<protein>
    <submittedName>
        <fullName evidence="10">Hydrogenase</fullName>
    </submittedName>
</protein>
<dbReference type="PANTHER" id="PTHR33281:SF19">
    <property type="entry name" value="VOLTAGE-DEPENDENT ANION CHANNEL-FORMING PROTEIN YNEE"/>
    <property type="match status" value="1"/>
</dbReference>
<evidence type="ECO:0000256" key="6">
    <source>
        <dbReference type="ARBA" id="ARBA00023065"/>
    </source>
</evidence>
<evidence type="ECO:0000256" key="2">
    <source>
        <dbReference type="ARBA" id="ARBA00022448"/>
    </source>
</evidence>
<feature type="transmembrane region" description="Helical" evidence="9">
    <location>
        <begin position="12"/>
        <end position="34"/>
    </location>
</feature>
<keyword evidence="4 9" id="KW-0812">Transmembrane</keyword>
<dbReference type="Pfam" id="PF25539">
    <property type="entry name" value="Bestrophin_2"/>
    <property type="match status" value="1"/>
</dbReference>
<keyword evidence="2" id="KW-0813">Transport</keyword>
<organism evidence="10">
    <name type="scientific">Ignavibacterium album</name>
    <dbReference type="NCBI Taxonomy" id="591197"/>
    <lineage>
        <taxon>Bacteria</taxon>
        <taxon>Pseudomonadati</taxon>
        <taxon>Ignavibacteriota</taxon>
        <taxon>Ignavibacteria</taxon>
        <taxon>Ignavibacteriales</taxon>
        <taxon>Ignavibacteriaceae</taxon>
        <taxon>Ignavibacterium</taxon>
    </lineage>
</organism>
<feature type="transmembrane region" description="Helical" evidence="9">
    <location>
        <begin position="46"/>
        <end position="62"/>
    </location>
</feature>
<evidence type="ECO:0000256" key="7">
    <source>
        <dbReference type="ARBA" id="ARBA00023136"/>
    </source>
</evidence>
<keyword evidence="3" id="KW-1003">Cell membrane</keyword>
<dbReference type="AlphaFoldDB" id="A0A832DMB2"/>
<proteinExistence type="inferred from homology"/>
<dbReference type="GO" id="GO:0005254">
    <property type="term" value="F:chloride channel activity"/>
    <property type="evidence" value="ECO:0007669"/>
    <property type="project" value="InterPro"/>
</dbReference>
<evidence type="ECO:0000256" key="1">
    <source>
        <dbReference type="ARBA" id="ARBA00004651"/>
    </source>
</evidence>
<dbReference type="InterPro" id="IPR044669">
    <property type="entry name" value="YneE/VCCN1/2-like"/>
</dbReference>
<comment type="caution">
    <text evidence="10">The sequence shown here is derived from an EMBL/GenBank/DDBJ whole genome shotgun (WGS) entry which is preliminary data.</text>
</comment>
<evidence type="ECO:0000256" key="3">
    <source>
        <dbReference type="ARBA" id="ARBA00022475"/>
    </source>
</evidence>
<keyword evidence="5 9" id="KW-1133">Transmembrane helix</keyword>
<comment type="similarity">
    <text evidence="8">Belongs to the anion channel-forming bestrophin (TC 1.A.46) family.</text>
</comment>
<dbReference type="PANTHER" id="PTHR33281">
    <property type="entry name" value="UPF0187 PROTEIN YNEE"/>
    <property type="match status" value="1"/>
</dbReference>
<evidence type="ECO:0000256" key="9">
    <source>
        <dbReference type="SAM" id="Phobius"/>
    </source>
</evidence>
<keyword evidence="6" id="KW-0406">Ion transport</keyword>
<evidence type="ECO:0000256" key="5">
    <source>
        <dbReference type="ARBA" id="ARBA00022989"/>
    </source>
</evidence>
<dbReference type="EMBL" id="DSVI01000006">
    <property type="protein sequence ID" value="HGT47421.1"/>
    <property type="molecule type" value="Genomic_DNA"/>
</dbReference>
<feature type="transmembrane region" description="Helical" evidence="9">
    <location>
        <begin position="243"/>
        <end position="260"/>
    </location>
</feature>